<gene>
    <name evidence="2" type="ORF">M3M39_02355</name>
</gene>
<evidence type="ECO:0000313" key="2">
    <source>
        <dbReference type="EMBL" id="USS88340.1"/>
    </source>
</evidence>
<dbReference type="Proteomes" id="UP001057025">
    <property type="component" value="Chromosome"/>
</dbReference>
<name>A0ABY5BUK2_9LACO</name>
<dbReference type="InterPro" id="IPR035451">
    <property type="entry name" value="Ada-like_dom_sf"/>
</dbReference>
<evidence type="ECO:0008006" key="4">
    <source>
        <dbReference type="Google" id="ProtNLM"/>
    </source>
</evidence>
<proteinExistence type="predicted"/>
<feature type="compositionally biased region" description="Low complexity" evidence="1">
    <location>
        <begin position="68"/>
        <end position="80"/>
    </location>
</feature>
<evidence type="ECO:0000313" key="3">
    <source>
        <dbReference type="Proteomes" id="UP001057025"/>
    </source>
</evidence>
<keyword evidence="3" id="KW-1185">Reference proteome</keyword>
<sequence length="139" mass="15315">MLIIRAVHLSFKFLAWLVLIAIISLAGNFLPTAQAASHSKKARQAQSQTRRSHQKHQHQKKHQHKTADTATDPADTVTTDQSHGDQQASTANNEAIIGNSRTMVYHTPDQSNYHINSGNIVSFHSEAEAQAAGYHKAAR</sequence>
<reference evidence="2" key="1">
    <citation type="submission" date="2022-05" db="EMBL/GenBank/DDBJ databases">
        <authorList>
            <person name="Oliphant S.A."/>
            <person name="Watson-Haigh N.S."/>
            <person name="Sumby K.M."/>
            <person name="Gardner J.M."/>
            <person name="Jiranek V."/>
        </authorList>
    </citation>
    <scope>NUCLEOTIDE SEQUENCE</scope>
    <source>
        <strain evidence="2">KI11_C11</strain>
    </source>
</reference>
<dbReference type="EMBL" id="CP097118">
    <property type="protein sequence ID" value="USS88340.1"/>
    <property type="molecule type" value="Genomic_DNA"/>
</dbReference>
<organism evidence="2 3">
    <name type="scientific">Fructilactobacillus hinvesii</name>
    <dbReference type="NCBI Taxonomy" id="2940300"/>
    <lineage>
        <taxon>Bacteria</taxon>
        <taxon>Bacillati</taxon>
        <taxon>Bacillota</taxon>
        <taxon>Bacilli</taxon>
        <taxon>Lactobacillales</taxon>
        <taxon>Lactobacillaceae</taxon>
        <taxon>Fructilactobacillus</taxon>
    </lineage>
</organism>
<feature type="compositionally biased region" description="Polar residues" evidence="1">
    <location>
        <begin position="84"/>
        <end position="93"/>
    </location>
</feature>
<accession>A0ABY5BUK2</accession>
<evidence type="ECO:0000256" key="1">
    <source>
        <dbReference type="SAM" id="MobiDB-lite"/>
    </source>
</evidence>
<dbReference type="SUPFAM" id="SSF57884">
    <property type="entry name" value="Ada DNA repair protein, N-terminal domain (N-Ada 10)"/>
    <property type="match status" value="1"/>
</dbReference>
<protein>
    <recommendedName>
        <fullName evidence="4">DNA-entry nuclease</fullName>
    </recommendedName>
</protein>
<feature type="compositionally biased region" description="Basic residues" evidence="1">
    <location>
        <begin position="50"/>
        <end position="64"/>
    </location>
</feature>
<feature type="region of interest" description="Disordered" evidence="1">
    <location>
        <begin position="37"/>
        <end position="97"/>
    </location>
</feature>
<dbReference type="RefSeq" id="WP_252797626.1">
    <property type="nucleotide sequence ID" value="NZ_CP097118.1"/>
</dbReference>
<dbReference type="Gene3D" id="3.40.10.10">
    <property type="entry name" value="DNA Methylphosphotriester Repair Domain"/>
    <property type="match status" value="1"/>
</dbReference>